<evidence type="ECO:0007829" key="3">
    <source>
        <dbReference type="PDB" id="9NEK"/>
    </source>
</evidence>
<accession>A0A6B9D5B5</accession>
<dbReference type="EMBL" id="MN049932">
    <property type="protein sequence ID" value="QGW62417.1"/>
    <property type="molecule type" value="Genomic_DNA"/>
</dbReference>
<protein>
    <submittedName>
        <fullName evidence="1">Putative structural protein VP</fullName>
    </submittedName>
</protein>
<keyword evidence="2" id="KW-1185">Reference proteome</keyword>
<sequence length="364" mass="41929">MKFSNSYYAYIENQKNDYPDIGLERNPSEYQTGYHRIPNQYWASFLTPKDWFNLIYNNKAFRVVGARCTVSNMIPLTEQAAIQGNTTITTFNNTIYALCYTDNNYETEWEEPAARDLSFMWREGLTNGARHMLPTYKHGIYRTTTSQAHNVFYGWDPLCKAENILELRPGKNAVTFEWHAKEEIWLNTHMMQQFDPTHTPGIANTATVYSQEIHNQTHSNVTPHSHLNRWISQTDTAPATARHWSKQAIQRPGIMEQQFRYPIPNWFIKMIPLFDSQNNLIKTTAQVLITMELTVDTIPQSLAINMPIIDDIIAPNHTPNSVPYCMFRYQPIIPINVGVLPAPPTKGVFIPELPARSDPTSDVE</sequence>
<reference evidence="1 2" key="1">
    <citation type="journal article" date="2019" name="Viruses">
        <title>An Ancient Lineage of Highly Divergent Parvoviruses Infects both Vertebrate and Invertebrate Hosts.</title>
        <authorList>
            <person name="Penzes J.J."/>
            <person name="de Souza W.M."/>
            <person name="Agbandje-McKenna M."/>
            <person name="Gifford R.J."/>
        </authorList>
    </citation>
    <scope>NUCLEOTIDE SEQUENCE [LARGE SCALE GENOMIC DNA]</scope>
</reference>
<name>A0A6B9D5B5_9VIRU</name>
<dbReference type="Proteomes" id="UP000502592">
    <property type="component" value="Segment"/>
</dbReference>
<organism evidence="1 2">
    <name type="scientific">Syngnathus scovelli chapparvovirus</name>
    <dbReference type="NCBI Taxonomy" id="2662396"/>
    <lineage>
        <taxon>Viruses</taxon>
        <taxon>Monodnaviria</taxon>
        <taxon>Shotokuvirae</taxon>
        <taxon>Cossaviricota</taxon>
        <taxon>Quintoviricetes</taxon>
        <taxon>Piccovirales</taxon>
        <taxon>Parvoviridae</taxon>
        <taxon>Hamaparvovirinae</taxon>
        <taxon>Ichtchaphamaparvovirus</taxon>
        <taxon>Ichtchaphamaparvovirus syngnathid1</taxon>
    </lineage>
</organism>
<keyword evidence="3" id="KW-0002">3D-structure</keyword>
<dbReference type="RefSeq" id="YP_010087285.1">
    <property type="nucleotide sequence ID" value="NC_055527.1"/>
</dbReference>
<dbReference type="PDB" id="9NEK">
    <property type="method" value="EM"/>
    <property type="resolution" value="2.93 A"/>
    <property type="chains" value="A=1-364"/>
</dbReference>
<evidence type="ECO:0000313" key="1">
    <source>
        <dbReference type="EMBL" id="QGW62417.1"/>
    </source>
</evidence>
<reference evidence="3" key="2">
    <citation type="journal article" date="2025" name="Viruses">
        <title>Capsid Structure of the Fish Pathogen Syngnathus Scovelli Chapparvovirus Offers a New Perspective on Parvovirus Structural Biology.</title>
        <authorList>
            <person name="Penzes J.J."/>
            <person name="Kaelber J.T."/>
        </authorList>
    </citation>
    <scope>STRUCTURE BY ELECTRON MICROSCOPY (2.93 ANGSTROMS)</scope>
</reference>
<dbReference type="GeneID" id="65102549"/>
<proteinExistence type="evidence at protein level"/>
<dbReference type="EMDB" id="EMD-49314"/>
<dbReference type="SMR" id="A0A6B9D5B5"/>
<evidence type="ECO:0000313" key="2">
    <source>
        <dbReference type="Proteomes" id="UP000502592"/>
    </source>
</evidence>
<dbReference type="KEGG" id="vg:65102549"/>